<protein>
    <submittedName>
        <fullName evidence="3">Universal stress protein</fullName>
    </submittedName>
</protein>
<evidence type="ECO:0000256" key="1">
    <source>
        <dbReference type="ARBA" id="ARBA00008791"/>
    </source>
</evidence>
<dbReference type="PANTHER" id="PTHR46268:SF6">
    <property type="entry name" value="UNIVERSAL STRESS PROTEIN UP12"/>
    <property type="match status" value="1"/>
</dbReference>
<evidence type="ECO:0000313" key="4">
    <source>
        <dbReference type="Proteomes" id="UP000286954"/>
    </source>
</evidence>
<dbReference type="Gene3D" id="3.40.50.12370">
    <property type="match status" value="1"/>
</dbReference>
<comment type="similarity">
    <text evidence="1">Belongs to the universal stress protein A family.</text>
</comment>
<dbReference type="Proteomes" id="UP000286954">
    <property type="component" value="Chromosome"/>
</dbReference>
<dbReference type="RefSeq" id="WP_127565213.1">
    <property type="nucleotide sequence ID" value="NZ_BMFB01000004.1"/>
</dbReference>
<dbReference type="OrthoDB" id="9804721at2"/>
<feature type="domain" description="UspA" evidence="2">
    <location>
        <begin position="2"/>
        <end position="156"/>
    </location>
</feature>
<name>A0A3T0E6G9_9PROT</name>
<sequence length="284" mass="29979">MTHILALIDGSIYASSVCDHAAWAASKTGASVELLHVLGRRDTASQPVNLSGNLTLGARSELLEKLAQHDAERAKLAKERGRIILDAAKAEMEAAGVNPVTTRLRHGDIVEAIHDVEAEADLIILGKRGEAADFAKGHLGSNLERIVRAATKPVLAASRAFQPVERALIAYDGGASGDRAVAHLAKGRLLAGTPIDIVSVGEETPERRAKLDNAAALLSAGGHEVTAEILPGKPEEAISQRITARGIGLLVMGAYGHSRIRNLVIGSTTTEMLRSCPVPVMLFR</sequence>
<dbReference type="CDD" id="cd00293">
    <property type="entry name" value="USP-like"/>
    <property type="match status" value="2"/>
</dbReference>
<reference evidence="3 4" key="1">
    <citation type="submission" date="2016-12" db="EMBL/GenBank/DDBJ databases">
        <title>The genome of dimorphic prosthecate Glycocaulis alkaliphilus 6b-8t, isolated from crude oil dictates its adaptability in petroleum environments.</title>
        <authorList>
            <person name="Wu X.-L."/>
            <person name="Geng S."/>
        </authorList>
    </citation>
    <scope>NUCLEOTIDE SEQUENCE [LARGE SCALE GENOMIC DNA]</scope>
    <source>
        <strain evidence="3 4">6B-8</strain>
    </source>
</reference>
<gene>
    <name evidence="3" type="ORF">X907_0208</name>
</gene>
<evidence type="ECO:0000259" key="2">
    <source>
        <dbReference type="Pfam" id="PF00582"/>
    </source>
</evidence>
<dbReference type="KEGG" id="gak:X907_0208"/>
<organism evidence="3 4">
    <name type="scientific">Glycocaulis alkaliphilus</name>
    <dbReference type="NCBI Taxonomy" id="1434191"/>
    <lineage>
        <taxon>Bacteria</taxon>
        <taxon>Pseudomonadati</taxon>
        <taxon>Pseudomonadota</taxon>
        <taxon>Alphaproteobacteria</taxon>
        <taxon>Maricaulales</taxon>
        <taxon>Maricaulaceae</taxon>
        <taxon>Glycocaulis</taxon>
    </lineage>
</organism>
<accession>A0A3T0E6G9</accession>
<keyword evidence="4" id="KW-1185">Reference proteome</keyword>
<dbReference type="InterPro" id="IPR006015">
    <property type="entry name" value="Universal_stress_UspA"/>
</dbReference>
<dbReference type="PRINTS" id="PR01438">
    <property type="entry name" value="UNVRSLSTRESS"/>
</dbReference>
<proteinExistence type="inferred from homology"/>
<evidence type="ECO:0000313" key="3">
    <source>
        <dbReference type="EMBL" id="AZU02758.1"/>
    </source>
</evidence>
<dbReference type="InterPro" id="IPR006016">
    <property type="entry name" value="UspA"/>
</dbReference>
<dbReference type="SUPFAM" id="SSF52402">
    <property type="entry name" value="Adenine nucleotide alpha hydrolases-like"/>
    <property type="match status" value="2"/>
</dbReference>
<feature type="domain" description="UspA" evidence="2">
    <location>
        <begin position="207"/>
        <end position="284"/>
    </location>
</feature>
<dbReference type="EMBL" id="CP018911">
    <property type="protein sequence ID" value="AZU02758.1"/>
    <property type="molecule type" value="Genomic_DNA"/>
</dbReference>
<dbReference type="PANTHER" id="PTHR46268">
    <property type="entry name" value="STRESS RESPONSE PROTEIN NHAX"/>
    <property type="match status" value="1"/>
</dbReference>
<dbReference type="AlphaFoldDB" id="A0A3T0E6G9"/>
<dbReference type="Pfam" id="PF00582">
    <property type="entry name" value="Usp"/>
    <property type="match status" value="2"/>
</dbReference>